<gene>
    <name evidence="1" type="ORF">NECAME_07664</name>
</gene>
<keyword evidence="2" id="KW-1185">Reference proteome</keyword>
<proteinExistence type="predicted"/>
<dbReference type="KEGG" id="nai:NECAME_07664"/>
<evidence type="ECO:0000313" key="1">
    <source>
        <dbReference type="EMBL" id="ETN82950.1"/>
    </source>
</evidence>
<dbReference type="Proteomes" id="UP000053676">
    <property type="component" value="Unassembled WGS sequence"/>
</dbReference>
<reference evidence="2" key="1">
    <citation type="journal article" date="2014" name="Nat. Genet.">
        <title>Genome of the human hookworm Necator americanus.</title>
        <authorList>
            <person name="Tang Y.T."/>
            <person name="Gao X."/>
            <person name="Rosa B.A."/>
            <person name="Abubucker S."/>
            <person name="Hallsworth-Pepin K."/>
            <person name="Martin J."/>
            <person name="Tyagi R."/>
            <person name="Heizer E."/>
            <person name="Zhang X."/>
            <person name="Bhonagiri-Palsikar V."/>
            <person name="Minx P."/>
            <person name="Warren W.C."/>
            <person name="Wang Q."/>
            <person name="Zhan B."/>
            <person name="Hotez P.J."/>
            <person name="Sternberg P.W."/>
            <person name="Dougall A."/>
            <person name="Gaze S.T."/>
            <person name="Mulvenna J."/>
            <person name="Sotillo J."/>
            <person name="Ranganathan S."/>
            <person name="Rabelo E.M."/>
            <person name="Wilson R.K."/>
            <person name="Felgner P.L."/>
            <person name="Bethony J."/>
            <person name="Hawdon J.M."/>
            <person name="Gasser R.B."/>
            <person name="Loukas A."/>
            <person name="Mitreva M."/>
        </authorList>
    </citation>
    <scope>NUCLEOTIDE SEQUENCE [LARGE SCALE GENOMIC DNA]</scope>
</reference>
<protein>
    <submittedName>
        <fullName evidence="1">Uncharacterized protein</fullName>
    </submittedName>
</protein>
<accession>W2TLH5</accession>
<sequence>MDATAALITAVAAASESVTVSAVWEPRGSREEQFLMTFYLQDDFPGSLQSSASGPSAPER</sequence>
<dbReference type="EMBL" id="KI658332">
    <property type="protein sequence ID" value="ETN82950.1"/>
    <property type="molecule type" value="Genomic_DNA"/>
</dbReference>
<dbReference type="AlphaFoldDB" id="W2TLH5"/>
<evidence type="ECO:0000313" key="2">
    <source>
        <dbReference type="Proteomes" id="UP000053676"/>
    </source>
</evidence>
<organism evidence="1 2">
    <name type="scientific">Necator americanus</name>
    <name type="common">Human hookworm</name>
    <dbReference type="NCBI Taxonomy" id="51031"/>
    <lineage>
        <taxon>Eukaryota</taxon>
        <taxon>Metazoa</taxon>
        <taxon>Ecdysozoa</taxon>
        <taxon>Nematoda</taxon>
        <taxon>Chromadorea</taxon>
        <taxon>Rhabditida</taxon>
        <taxon>Rhabditina</taxon>
        <taxon>Rhabditomorpha</taxon>
        <taxon>Strongyloidea</taxon>
        <taxon>Ancylostomatidae</taxon>
        <taxon>Bunostominae</taxon>
        <taxon>Necator</taxon>
    </lineage>
</organism>
<name>W2TLH5_NECAM</name>